<reference evidence="4 5" key="1">
    <citation type="submission" date="2024-02" db="EMBL/GenBank/DDBJ databases">
        <title>De novo assembly and annotation of 12 fungi associated with fruit tree decline syndrome in Ontario, Canada.</title>
        <authorList>
            <person name="Sulman M."/>
            <person name="Ellouze W."/>
            <person name="Ilyukhin E."/>
        </authorList>
    </citation>
    <scope>NUCLEOTIDE SEQUENCE [LARGE SCALE GENOMIC DNA]</scope>
    <source>
        <strain evidence="4 5">M42-189</strain>
    </source>
</reference>
<dbReference type="EMBL" id="JAKJXO020000002">
    <property type="protein sequence ID" value="KAL1610210.1"/>
    <property type="molecule type" value="Genomic_DNA"/>
</dbReference>
<evidence type="ECO:0000256" key="2">
    <source>
        <dbReference type="ARBA" id="ARBA00022552"/>
    </source>
</evidence>
<sequence length="192" mass="21423">MATSSASTALSEQQQAKFDLGIWYTLFNWPTLTVAVQNQWGGPDSSDKRDWLAGAVSDLFSSEPLTDQEDIEVMLLQVLEDEFGTRLEDETEVGVARDIMAIRIEVQEGNFATVDALEQRWQSRKGKEVSTGSVQVKEVEQEGEWDSVDEETDDDEDEVMRDPPAAAAPPKEKPAPEVDEDGFTKVVGKKRR</sequence>
<evidence type="ECO:0000313" key="4">
    <source>
        <dbReference type="EMBL" id="KAL1610210.1"/>
    </source>
</evidence>
<dbReference type="Pfam" id="PF10273">
    <property type="entry name" value="WGG"/>
    <property type="match status" value="1"/>
</dbReference>
<feature type="compositionally biased region" description="Acidic residues" evidence="3">
    <location>
        <begin position="141"/>
        <end position="159"/>
    </location>
</feature>
<proteinExistence type="inferred from homology"/>
<evidence type="ECO:0000313" key="5">
    <source>
        <dbReference type="Proteomes" id="UP001521785"/>
    </source>
</evidence>
<name>A0ABR3S0K5_9PLEO</name>
<dbReference type="Proteomes" id="UP001521785">
    <property type="component" value="Unassembled WGS sequence"/>
</dbReference>
<comment type="caution">
    <text evidence="4">The sequence shown here is derived from an EMBL/GenBank/DDBJ whole genome shotgun (WGS) entry which is preliminary data.</text>
</comment>
<keyword evidence="2" id="KW-0698">rRNA processing</keyword>
<gene>
    <name evidence="4" type="primary">TSR2</name>
    <name evidence="4" type="ORF">SLS60_001875</name>
</gene>
<dbReference type="InterPro" id="IPR019398">
    <property type="entry name" value="Pre-rRNA_process_TSR2"/>
</dbReference>
<evidence type="ECO:0000256" key="1">
    <source>
        <dbReference type="ARBA" id="ARBA00006524"/>
    </source>
</evidence>
<keyword evidence="5" id="KW-1185">Reference proteome</keyword>
<comment type="similarity">
    <text evidence="1">Belongs to the TSR2 family.</text>
</comment>
<dbReference type="PANTHER" id="PTHR21250">
    <property type="entry name" value="PRE-RRNA-PROCESSING PROTEIN TSR2 HOMOLOG"/>
    <property type="match status" value="1"/>
</dbReference>
<evidence type="ECO:0000256" key="3">
    <source>
        <dbReference type="SAM" id="MobiDB-lite"/>
    </source>
</evidence>
<accession>A0ABR3S0K5</accession>
<feature type="region of interest" description="Disordered" evidence="3">
    <location>
        <begin position="124"/>
        <end position="192"/>
    </location>
</feature>
<protein>
    <submittedName>
        <fullName evidence="4">rRNA accumulation-related protein</fullName>
    </submittedName>
</protein>
<organism evidence="4 5">
    <name type="scientific">Paraconiothyrium brasiliense</name>
    <dbReference type="NCBI Taxonomy" id="300254"/>
    <lineage>
        <taxon>Eukaryota</taxon>
        <taxon>Fungi</taxon>
        <taxon>Dikarya</taxon>
        <taxon>Ascomycota</taxon>
        <taxon>Pezizomycotina</taxon>
        <taxon>Dothideomycetes</taxon>
        <taxon>Pleosporomycetidae</taxon>
        <taxon>Pleosporales</taxon>
        <taxon>Massarineae</taxon>
        <taxon>Didymosphaeriaceae</taxon>
        <taxon>Paraconiothyrium</taxon>
    </lineage>
</organism>